<dbReference type="InterPro" id="IPR036259">
    <property type="entry name" value="MFS_trans_sf"/>
</dbReference>
<dbReference type="GO" id="GO:0005886">
    <property type="term" value="C:plasma membrane"/>
    <property type="evidence" value="ECO:0007669"/>
    <property type="project" value="UniProtKB-SubCell"/>
</dbReference>
<gene>
    <name evidence="8" type="ORF">GCM10011335_05920</name>
</gene>
<organism evidence="8 9">
    <name type="scientific">Aureimonas glaciei</name>
    <dbReference type="NCBI Taxonomy" id="1776957"/>
    <lineage>
        <taxon>Bacteria</taxon>
        <taxon>Pseudomonadati</taxon>
        <taxon>Pseudomonadota</taxon>
        <taxon>Alphaproteobacteria</taxon>
        <taxon>Hyphomicrobiales</taxon>
        <taxon>Aurantimonadaceae</taxon>
        <taxon>Aureimonas</taxon>
    </lineage>
</organism>
<feature type="transmembrane region" description="Helical" evidence="6">
    <location>
        <begin position="289"/>
        <end position="307"/>
    </location>
</feature>
<feature type="transmembrane region" description="Helical" evidence="6">
    <location>
        <begin position="313"/>
        <end position="334"/>
    </location>
</feature>
<dbReference type="SUPFAM" id="SSF103473">
    <property type="entry name" value="MFS general substrate transporter"/>
    <property type="match status" value="1"/>
</dbReference>
<feature type="domain" description="Major facilitator superfamily (MFS) profile" evidence="7">
    <location>
        <begin position="30"/>
        <end position="404"/>
    </location>
</feature>
<dbReference type="PROSITE" id="PS50850">
    <property type="entry name" value="MFS"/>
    <property type="match status" value="1"/>
</dbReference>
<dbReference type="RefSeq" id="WP_188849045.1">
    <property type="nucleotide sequence ID" value="NZ_BMJJ01000001.1"/>
</dbReference>
<dbReference type="EMBL" id="BMJJ01000001">
    <property type="protein sequence ID" value="GGD05809.1"/>
    <property type="molecule type" value="Genomic_DNA"/>
</dbReference>
<evidence type="ECO:0000256" key="1">
    <source>
        <dbReference type="ARBA" id="ARBA00004651"/>
    </source>
</evidence>
<dbReference type="InterPro" id="IPR050189">
    <property type="entry name" value="MFS_Efflux_Transporters"/>
</dbReference>
<feature type="transmembrane region" description="Helical" evidence="6">
    <location>
        <begin position="227"/>
        <end position="250"/>
    </location>
</feature>
<feature type="transmembrane region" description="Helical" evidence="6">
    <location>
        <begin position="355"/>
        <end position="376"/>
    </location>
</feature>
<dbReference type="Gene3D" id="1.20.1250.20">
    <property type="entry name" value="MFS general substrate transporter like domains"/>
    <property type="match status" value="2"/>
</dbReference>
<feature type="transmembrane region" description="Helical" evidence="6">
    <location>
        <begin position="32"/>
        <end position="53"/>
    </location>
</feature>
<feature type="transmembrane region" description="Helical" evidence="6">
    <location>
        <begin position="382"/>
        <end position="402"/>
    </location>
</feature>
<reference evidence="8" key="2">
    <citation type="submission" date="2020-09" db="EMBL/GenBank/DDBJ databases">
        <authorList>
            <person name="Sun Q."/>
            <person name="Zhou Y."/>
        </authorList>
    </citation>
    <scope>NUCLEOTIDE SEQUENCE</scope>
    <source>
        <strain evidence="8">CGMCC 1.15493</strain>
    </source>
</reference>
<dbReference type="Pfam" id="PF07690">
    <property type="entry name" value="MFS_1"/>
    <property type="match status" value="1"/>
</dbReference>
<dbReference type="AlphaFoldDB" id="A0A916XSU5"/>
<evidence type="ECO:0000259" key="7">
    <source>
        <dbReference type="PROSITE" id="PS50850"/>
    </source>
</evidence>
<proteinExistence type="predicted"/>
<keyword evidence="2" id="KW-1003">Cell membrane</keyword>
<protein>
    <submittedName>
        <fullName evidence="8">MFS transporter</fullName>
    </submittedName>
</protein>
<evidence type="ECO:0000256" key="3">
    <source>
        <dbReference type="ARBA" id="ARBA00022692"/>
    </source>
</evidence>
<dbReference type="CDD" id="cd17324">
    <property type="entry name" value="MFS_NepI_like"/>
    <property type="match status" value="1"/>
</dbReference>
<evidence type="ECO:0000313" key="9">
    <source>
        <dbReference type="Proteomes" id="UP000613160"/>
    </source>
</evidence>
<feature type="transmembrane region" description="Helical" evidence="6">
    <location>
        <begin position="158"/>
        <end position="180"/>
    </location>
</feature>
<accession>A0A916XSU5</accession>
<evidence type="ECO:0000313" key="8">
    <source>
        <dbReference type="EMBL" id="GGD05809.1"/>
    </source>
</evidence>
<reference evidence="8" key="1">
    <citation type="journal article" date="2014" name="Int. J. Syst. Evol. Microbiol.">
        <title>Complete genome sequence of Corynebacterium casei LMG S-19264T (=DSM 44701T), isolated from a smear-ripened cheese.</title>
        <authorList>
            <consortium name="US DOE Joint Genome Institute (JGI-PGF)"/>
            <person name="Walter F."/>
            <person name="Albersmeier A."/>
            <person name="Kalinowski J."/>
            <person name="Ruckert C."/>
        </authorList>
    </citation>
    <scope>NUCLEOTIDE SEQUENCE</scope>
    <source>
        <strain evidence="8">CGMCC 1.15493</strain>
    </source>
</reference>
<dbReference type="PANTHER" id="PTHR43124:SF3">
    <property type="entry name" value="CHLORAMPHENICOL EFFLUX PUMP RV0191"/>
    <property type="match status" value="1"/>
</dbReference>
<name>A0A916XSU5_9HYPH</name>
<feature type="transmembrane region" description="Helical" evidence="6">
    <location>
        <begin position="262"/>
        <end position="282"/>
    </location>
</feature>
<evidence type="ECO:0000256" key="6">
    <source>
        <dbReference type="SAM" id="Phobius"/>
    </source>
</evidence>
<keyword evidence="3 6" id="KW-0812">Transmembrane</keyword>
<dbReference type="InterPro" id="IPR020846">
    <property type="entry name" value="MFS_dom"/>
</dbReference>
<evidence type="ECO:0000256" key="5">
    <source>
        <dbReference type="ARBA" id="ARBA00023136"/>
    </source>
</evidence>
<evidence type="ECO:0000256" key="4">
    <source>
        <dbReference type="ARBA" id="ARBA00022989"/>
    </source>
</evidence>
<dbReference type="InterPro" id="IPR011701">
    <property type="entry name" value="MFS"/>
</dbReference>
<dbReference type="PANTHER" id="PTHR43124">
    <property type="entry name" value="PURINE EFFLUX PUMP PBUE"/>
    <property type="match status" value="1"/>
</dbReference>
<comment type="subcellular location">
    <subcellularLocation>
        <location evidence="1">Cell membrane</location>
        <topology evidence="1">Multi-pass membrane protein</topology>
    </subcellularLocation>
</comment>
<comment type="caution">
    <text evidence="8">The sequence shown here is derived from an EMBL/GenBank/DDBJ whole genome shotgun (WGS) entry which is preliminary data.</text>
</comment>
<dbReference type="Proteomes" id="UP000613160">
    <property type="component" value="Unassembled WGS sequence"/>
</dbReference>
<keyword evidence="4 6" id="KW-1133">Transmembrane helix</keyword>
<evidence type="ECO:0000256" key="2">
    <source>
        <dbReference type="ARBA" id="ARBA00022475"/>
    </source>
</evidence>
<feature type="transmembrane region" description="Helical" evidence="6">
    <location>
        <begin position="95"/>
        <end position="115"/>
    </location>
</feature>
<dbReference type="GO" id="GO:0022857">
    <property type="term" value="F:transmembrane transporter activity"/>
    <property type="evidence" value="ECO:0007669"/>
    <property type="project" value="InterPro"/>
</dbReference>
<sequence>MTHLPIDDCERILATPADAPALSRPSSGLVELALAVGGFAIGTGEFAIMGLLPNVADGLGVSTPVAGHVISAYALGVVVGAPAIALLAAKMTRRVLLIGLMALFALGNVASAFAPDYASLMLFRFLSGVPHGAYFGVAALVAASMVPHHKRTQAVGRVMLGLTVATLIGTPFATFVGQFFGWRSLFAIVGAIGVLTVVLIAALLPQDMVKEGASALRELGAFRRKQVWLTLGIAAIGFGGMFSVFSYIVATAMAVAGMPESSAPLIMACFGTGMVAGNLAGAWLADRSLMGTIGGMLCLNTVVLVVFALTASIPFMLCACVFLIGCGVAVGPALQTRLMDVAGDAQTLAAALNHSAFNVANALGAWFGGLAIAAGYGFASTAWVGAAMSVGGLAVFAVSLMAERRSVAASA</sequence>
<feature type="transmembrane region" description="Helical" evidence="6">
    <location>
        <begin position="65"/>
        <end position="88"/>
    </location>
</feature>
<keyword evidence="5 6" id="KW-0472">Membrane</keyword>
<feature type="transmembrane region" description="Helical" evidence="6">
    <location>
        <begin position="121"/>
        <end position="146"/>
    </location>
</feature>
<feature type="transmembrane region" description="Helical" evidence="6">
    <location>
        <begin position="186"/>
        <end position="206"/>
    </location>
</feature>
<keyword evidence="9" id="KW-1185">Reference proteome</keyword>